<feature type="domain" description="Dyp-type peroxidase C-terminal" evidence="9">
    <location>
        <begin position="215"/>
        <end position="391"/>
    </location>
</feature>
<keyword evidence="5" id="KW-0732">Signal</keyword>
<dbReference type="PANTHER" id="PTHR30521">
    <property type="entry name" value="DEFERROCHELATASE/PEROXIDASE"/>
    <property type="match status" value="1"/>
</dbReference>
<dbReference type="PROSITE" id="PS51404">
    <property type="entry name" value="DYP_PEROXIDASE"/>
    <property type="match status" value="1"/>
</dbReference>
<evidence type="ECO:0000256" key="3">
    <source>
        <dbReference type="ARBA" id="ARBA00022617"/>
    </source>
</evidence>
<dbReference type="InterPro" id="IPR048328">
    <property type="entry name" value="Dyp_perox_C"/>
</dbReference>
<keyword evidence="7" id="KW-0408">Iron</keyword>
<dbReference type="InterPro" id="IPR006311">
    <property type="entry name" value="TAT_signal"/>
</dbReference>
<dbReference type="PROSITE" id="PS51318">
    <property type="entry name" value="TAT"/>
    <property type="match status" value="1"/>
</dbReference>
<reference evidence="10" key="1">
    <citation type="submission" date="2012-09" db="EMBL/GenBank/DDBJ databases">
        <title>Metagenomic Characterization of a Microbial Community in Wastewater Detects High Levels of Antibiotic Resistance.</title>
        <authorList>
            <person name="Abrams M."/>
            <person name="Caldwell A."/>
            <person name="Vandaei E."/>
            <person name="Lee W."/>
            <person name="Perrott J."/>
            <person name="Khan S.Y."/>
            <person name="Ta J."/>
            <person name="Romero D."/>
            <person name="Nguyen V."/>
            <person name="Pourmand N."/>
            <person name="Ouverney C.C."/>
        </authorList>
    </citation>
    <scope>NUCLEOTIDE SEQUENCE</scope>
</reference>
<dbReference type="Pfam" id="PF04261">
    <property type="entry name" value="Dyp_perox_N"/>
    <property type="match status" value="1"/>
</dbReference>
<dbReference type="Pfam" id="PF20628">
    <property type="entry name" value="Dyp_perox_C"/>
    <property type="match status" value="1"/>
</dbReference>
<dbReference type="GO" id="GO:0046872">
    <property type="term" value="F:metal ion binding"/>
    <property type="evidence" value="ECO:0007669"/>
    <property type="project" value="UniProtKB-KW"/>
</dbReference>
<evidence type="ECO:0000259" key="9">
    <source>
        <dbReference type="Pfam" id="PF20628"/>
    </source>
</evidence>
<keyword evidence="4" id="KW-0479">Metal-binding</keyword>
<dbReference type="GO" id="GO:0005829">
    <property type="term" value="C:cytosol"/>
    <property type="evidence" value="ECO:0007669"/>
    <property type="project" value="TreeGrafter"/>
</dbReference>
<dbReference type="PANTHER" id="PTHR30521:SF4">
    <property type="entry name" value="DEFERROCHELATASE"/>
    <property type="match status" value="1"/>
</dbReference>
<name>L7VUF4_9BACT</name>
<dbReference type="NCBIfam" id="TIGR01413">
    <property type="entry name" value="Dyp_perox_fam"/>
    <property type="match status" value="1"/>
</dbReference>
<dbReference type="GO" id="GO:0020037">
    <property type="term" value="F:heme binding"/>
    <property type="evidence" value="ECO:0007669"/>
    <property type="project" value="InterPro"/>
</dbReference>
<accession>L7VUF4</accession>
<evidence type="ECO:0000256" key="7">
    <source>
        <dbReference type="ARBA" id="ARBA00023004"/>
    </source>
</evidence>
<dbReference type="InterPro" id="IPR006314">
    <property type="entry name" value="Dyp_peroxidase"/>
</dbReference>
<evidence type="ECO:0000256" key="1">
    <source>
        <dbReference type="ARBA" id="ARBA00001970"/>
    </source>
</evidence>
<evidence type="ECO:0000256" key="5">
    <source>
        <dbReference type="ARBA" id="ARBA00022729"/>
    </source>
</evidence>
<protein>
    <submittedName>
        <fullName evidence="10">Iron-dependent peroxidase</fullName>
    </submittedName>
</protein>
<evidence type="ECO:0000256" key="2">
    <source>
        <dbReference type="ARBA" id="ARBA00022559"/>
    </source>
</evidence>
<dbReference type="SUPFAM" id="SSF54909">
    <property type="entry name" value="Dimeric alpha+beta barrel"/>
    <property type="match status" value="1"/>
</dbReference>
<dbReference type="InterPro" id="IPR011008">
    <property type="entry name" value="Dimeric_a/b-barrel"/>
</dbReference>
<feature type="domain" description="Dyp-type peroxidase N-terminal" evidence="8">
    <location>
        <begin position="62"/>
        <end position="203"/>
    </location>
</feature>
<evidence type="ECO:0000259" key="8">
    <source>
        <dbReference type="Pfam" id="PF04261"/>
    </source>
</evidence>
<keyword evidence="2 10" id="KW-0575">Peroxidase</keyword>
<dbReference type="EMBL" id="JX649861">
    <property type="protein sequence ID" value="AGC71094.1"/>
    <property type="molecule type" value="Genomic_DNA"/>
</dbReference>
<sequence length="404" mass="43847">MTMAKRNTDEQFVSRRRLLTTGAALGVGAAVGVGVDRTVNASPDVVTSTHGATTIPFYGKHQAGIETEPAAHATFIAFNLNDDVDRPALIRLMRLVTDSASRLTQGQPALADTEAGLARNPSRLTVTFGFGPGFVARAKGIAPSWLAPLPPFSIDKLEERWNGGDLLLQVSADDPVSVSHTVRVLTKDVRSFASIHWRQDGFRHSPGTLKPGTTMRNLFGQVDGTVNPEPGSKDFAQVVWANKGWWANGTSLVLRRIAMNLDTWDPVSRVGREEAIGRRLDTGAPLTGTAEHDVPDLDAKDHQGLTVIAEYAHIRRSQTGDAAEVIFRRPYNYDLAPEGVESSASGLLFASYQADVTKQFVPIQRRLDELDMLNEWTTPIGSAVFVIPPGCRKGGYIGETLLEV</sequence>
<comment type="cofactor">
    <cofactor evidence="1">
        <name>heme b</name>
        <dbReference type="ChEBI" id="CHEBI:60344"/>
    </cofactor>
</comment>
<keyword evidence="6" id="KW-0560">Oxidoreductase</keyword>
<organism evidence="10">
    <name type="scientific">uncultured bacterium A1Q1_fos_324</name>
    <dbReference type="NCBI Taxonomy" id="1256572"/>
    <lineage>
        <taxon>Bacteria</taxon>
        <taxon>environmental samples</taxon>
    </lineage>
</organism>
<evidence type="ECO:0000256" key="4">
    <source>
        <dbReference type="ARBA" id="ARBA00022723"/>
    </source>
</evidence>
<evidence type="ECO:0000256" key="6">
    <source>
        <dbReference type="ARBA" id="ARBA00023002"/>
    </source>
</evidence>
<dbReference type="InterPro" id="IPR048327">
    <property type="entry name" value="Dyp_perox_N"/>
</dbReference>
<dbReference type="GO" id="GO:0004601">
    <property type="term" value="F:peroxidase activity"/>
    <property type="evidence" value="ECO:0007669"/>
    <property type="project" value="UniProtKB-KW"/>
</dbReference>
<keyword evidence="3" id="KW-0349">Heme</keyword>
<dbReference type="AlphaFoldDB" id="L7VUF4"/>
<proteinExistence type="predicted"/>
<evidence type="ECO:0000313" key="10">
    <source>
        <dbReference type="EMBL" id="AGC71094.1"/>
    </source>
</evidence>